<feature type="compositionally biased region" description="Low complexity" evidence="1">
    <location>
        <begin position="571"/>
        <end position="584"/>
    </location>
</feature>
<dbReference type="VEuPathDB" id="TriTrypDB:Lsey_0108_0050"/>
<dbReference type="EMBL" id="LJSK01000108">
    <property type="protein sequence ID" value="KPI86961.1"/>
    <property type="molecule type" value="Genomic_DNA"/>
</dbReference>
<evidence type="ECO:0000256" key="1">
    <source>
        <dbReference type="SAM" id="MobiDB-lite"/>
    </source>
</evidence>
<feature type="compositionally biased region" description="Gly residues" evidence="1">
    <location>
        <begin position="726"/>
        <end position="739"/>
    </location>
</feature>
<feature type="region of interest" description="Disordered" evidence="1">
    <location>
        <begin position="707"/>
        <end position="745"/>
    </location>
</feature>
<name>A0A0N1HYW1_LEPSE</name>
<feature type="compositionally biased region" description="Low complexity" evidence="1">
    <location>
        <begin position="192"/>
        <end position="203"/>
    </location>
</feature>
<proteinExistence type="predicted"/>
<dbReference type="Proteomes" id="UP000038009">
    <property type="component" value="Unassembled WGS sequence"/>
</dbReference>
<evidence type="ECO:0000313" key="2">
    <source>
        <dbReference type="EMBL" id="KPI86961.1"/>
    </source>
</evidence>
<feature type="region of interest" description="Disordered" evidence="1">
    <location>
        <begin position="539"/>
        <end position="594"/>
    </location>
</feature>
<feature type="region of interest" description="Disordered" evidence="1">
    <location>
        <begin position="341"/>
        <end position="373"/>
    </location>
</feature>
<accession>A0A0N1HYW1</accession>
<gene>
    <name evidence="2" type="ORF">ABL78_3952</name>
</gene>
<feature type="compositionally biased region" description="Low complexity" evidence="1">
    <location>
        <begin position="939"/>
        <end position="949"/>
    </location>
</feature>
<sequence>MSLPTAVPRFSWDAAIHLSDADFTSRIDFADAYVLPTFSEAARTAVLVSPWLLTSPRNTTGANADLQSKSTAGTAAPRYPQIETVPLAWRCLTCGNVEVEQLYWRRPSAQQRRITSNDDAPTASSSAALRASLARKLRLQGLSPAMKAKLERHRRRRERREEMRWHSLHVSRRCRQCVVCPRCGGNGSVPRGTATGADTAETTSSQNSSVGTSRCPPYRTDSSNNGGRSSVLALDIRLTRDMRYFTVCPCCQWHSYQAFPSMEQLIFYLDNVIGEDKAEVMRDWRNSQRSANTALRSRLHDILRPSDADDDVEDEEVLSLEPPKMTISQAAWERYTQQAFGVQRHAGPNPPRSGTTPRQGHKEDKKETGEDDAVDLTVGLHPAVALEALREREAARRASALVDQQTMCVPPGAVQVMRVWNLAQEAWAYFSGEVQSSTQPLSEVAPPSPAQAAGASEVALIAHTQQSIMGLRAEAVDTRRLTLHDWMQRYQPAAVIAQQRKAAAAANKGPLSSTLSAALHARGNSPSAFAALLSTLPDRTPAKMSETPMKPVYTTPMPPSTRGPASPPAPSTSAVADASPTVTSPETRHSADYNVGTTAATPNMSALYHTPTSAYLQSLLQRERDRALGLPAYCVPRGRKELLTGLVWRPTATDGNNVEGEEDGVEHIHGSCVPCTCVVVLDRPALPDSEVQRVYEHWSKLLQKQAERRSKELQQQLSTPKRRAVMGGGDGEIGGGGGNDSEADEDDVDIISATGGIDASGGVTLTGRETTPLIRQAASSALSAAGPSARKRATASLPPPLFRDGADFAAASSLPCWRYIGSTCTRSNGRAMLEWRFHLVNLSLQHDLFVKKLSVHGVSVHRGASVRASSSLELLLSSAGAPTVQLPVILQSRCSPEERAVLASIQAFTATTAAAADSKKSAAHSSHAALAHPPPSSPQQPLSLSPQQSAADASRLRELLITMRMPAEEVGSDARGSSVYVAVAMEMLTPLPDASTLGTLASDPASMTGASSWEYQYYAVNYGVTVLLTPS</sequence>
<feature type="region of interest" description="Disordered" evidence="1">
    <location>
        <begin position="190"/>
        <end position="226"/>
    </location>
</feature>
<dbReference type="OMA" id="VEQLYWR"/>
<evidence type="ECO:0000313" key="3">
    <source>
        <dbReference type="Proteomes" id="UP000038009"/>
    </source>
</evidence>
<keyword evidence="3" id="KW-1185">Reference proteome</keyword>
<dbReference type="OrthoDB" id="266978at2759"/>
<protein>
    <submittedName>
        <fullName evidence="2">Uncharacterized protein</fullName>
    </submittedName>
</protein>
<reference evidence="2 3" key="1">
    <citation type="journal article" date="2015" name="PLoS Pathog.">
        <title>Leptomonas seymouri: Adaptations to the Dixenous Life Cycle Analyzed by Genome Sequencing, Transcriptome Profiling and Co-infection with Leishmania donovani.</title>
        <authorList>
            <person name="Kraeva N."/>
            <person name="Butenko A."/>
            <person name="Hlavacova J."/>
            <person name="Kostygov A."/>
            <person name="Myskova J."/>
            <person name="Grybchuk D."/>
            <person name="Lestinova T."/>
            <person name="Votypka J."/>
            <person name="Volf P."/>
            <person name="Opperdoes F."/>
            <person name="Flegontov P."/>
            <person name="Lukes J."/>
            <person name="Yurchenko V."/>
        </authorList>
    </citation>
    <scope>NUCLEOTIDE SEQUENCE [LARGE SCALE GENOMIC DNA]</scope>
    <source>
        <strain evidence="2 3">ATCC 30220</strain>
    </source>
</reference>
<comment type="caution">
    <text evidence="2">The sequence shown here is derived from an EMBL/GenBank/DDBJ whole genome shotgun (WGS) entry which is preliminary data.</text>
</comment>
<organism evidence="2 3">
    <name type="scientific">Leptomonas seymouri</name>
    <dbReference type="NCBI Taxonomy" id="5684"/>
    <lineage>
        <taxon>Eukaryota</taxon>
        <taxon>Discoba</taxon>
        <taxon>Euglenozoa</taxon>
        <taxon>Kinetoplastea</taxon>
        <taxon>Metakinetoplastina</taxon>
        <taxon>Trypanosomatida</taxon>
        <taxon>Trypanosomatidae</taxon>
        <taxon>Leishmaniinae</taxon>
        <taxon>Leptomonas</taxon>
    </lineage>
</organism>
<dbReference type="AlphaFoldDB" id="A0A0N1HYW1"/>
<feature type="compositionally biased region" description="Pro residues" evidence="1">
    <location>
        <begin position="556"/>
        <end position="570"/>
    </location>
</feature>
<feature type="region of interest" description="Disordered" evidence="1">
    <location>
        <begin position="919"/>
        <end position="949"/>
    </location>
</feature>